<dbReference type="InterPro" id="IPR015940">
    <property type="entry name" value="UBA"/>
</dbReference>
<evidence type="ECO:0000256" key="1">
    <source>
        <dbReference type="RuleBase" id="RU367049"/>
    </source>
</evidence>
<dbReference type="GO" id="GO:0005829">
    <property type="term" value="C:cytosol"/>
    <property type="evidence" value="ECO:0007669"/>
    <property type="project" value="TreeGrafter"/>
</dbReference>
<accession>A0A1J4L1Z4</accession>
<comment type="caution">
    <text evidence="5">The sequence shown here is derived from an EMBL/GenBank/DDBJ whole genome shotgun (WGS) entry which is preliminary data.</text>
</comment>
<dbReference type="GO" id="GO:0005654">
    <property type="term" value="C:nucleoplasm"/>
    <property type="evidence" value="ECO:0007669"/>
    <property type="project" value="TreeGrafter"/>
</dbReference>
<dbReference type="GO" id="GO:0031593">
    <property type="term" value="F:polyubiquitin modification-dependent protein binding"/>
    <property type="evidence" value="ECO:0007669"/>
    <property type="project" value="UniProtKB-UniRule"/>
</dbReference>
<feature type="domain" description="UBA" evidence="3">
    <location>
        <begin position="142"/>
        <end position="181"/>
    </location>
</feature>
<dbReference type="RefSeq" id="XP_068369045.1">
    <property type="nucleotide sequence ID" value="XM_068514189.1"/>
</dbReference>
<dbReference type="SMART" id="SM00165">
    <property type="entry name" value="UBA"/>
    <property type="match status" value="2"/>
</dbReference>
<feature type="compositionally biased region" description="Basic and acidic residues" evidence="2">
    <location>
        <begin position="93"/>
        <end position="110"/>
    </location>
</feature>
<dbReference type="PANTHER" id="PTHR10621">
    <property type="entry name" value="UV EXCISION REPAIR PROTEIN RAD23"/>
    <property type="match status" value="1"/>
</dbReference>
<dbReference type="SUPFAM" id="SSF54236">
    <property type="entry name" value="Ubiquitin-like"/>
    <property type="match status" value="1"/>
</dbReference>
<dbReference type="InterPro" id="IPR004806">
    <property type="entry name" value="Rad23"/>
</dbReference>
<organism evidence="5 6">
    <name type="scientific">Tritrichomonas foetus</name>
    <dbReference type="NCBI Taxonomy" id="1144522"/>
    <lineage>
        <taxon>Eukaryota</taxon>
        <taxon>Metamonada</taxon>
        <taxon>Parabasalia</taxon>
        <taxon>Tritrichomonadida</taxon>
        <taxon>Tritrichomonadidae</taxon>
        <taxon>Tritrichomonas</taxon>
    </lineage>
</organism>
<evidence type="ECO:0000313" key="6">
    <source>
        <dbReference type="Proteomes" id="UP000179807"/>
    </source>
</evidence>
<dbReference type="CDD" id="cd14281">
    <property type="entry name" value="UBA2_Rad23_like"/>
    <property type="match status" value="1"/>
</dbReference>
<keyword evidence="1" id="KW-0963">Cytoplasm</keyword>
<dbReference type="GO" id="GO:0070628">
    <property type="term" value="F:proteasome binding"/>
    <property type="evidence" value="ECO:0007669"/>
    <property type="project" value="TreeGrafter"/>
</dbReference>
<dbReference type="PRINTS" id="PR01839">
    <property type="entry name" value="RAD23PROTEIN"/>
</dbReference>
<keyword evidence="1" id="KW-0539">Nucleus</keyword>
<evidence type="ECO:0000259" key="3">
    <source>
        <dbReference type="PROSITE" id="PS50030"/>
    </source>
</evidence>
<dbReference type="SUPFAM" id="SSF46934">
    <property type="entry name" value="UBA-like"/>
    <property type="match status" value="2"/>
</dbReference>
<dbReference type="GO" id="GO:0006289">
    <property type="term" value="P:nucleotide-excision repair"/>
    <property type="evidence" value="ECO:0007669"/>
    <property type="project" value="UniProtKB-UniRule"/>
</dbReference>
<dbReference type="FunFam" id="1.10.8.10:FF:000002">
    <property type="entry name" value="UV excision repair protein RAD23 homolog"/>
    <property type="match status" value="1"/>
</dbReference>
<dbReference type="Gene3D" id="3.10.20.90">
    <property type="entry name" value="Phosphatidylinositol 3-kinase Catalytic Subunit, Chain A, domain 1"/>
    <property type="match status" value="1"/>
</dbReference>
<dbReference type="InterPro" id="IPR036353">
    <property type="entry name" value="XPC-bd_sf"/>
</dbReference>
<gene>
    <name evidence="5" type="ORF">TRFO_42194</name>
</gene>
<protein>
    <recommendedName>
        <fullName evidence="1">UV excision repair protein RAD23</fullName>
    </recommendedName>
</protein>
<evidence type="ECO:0000256" key="2">
    <source>
        <dbReference type="SAM" id="MobiDB-lite"/>
    </source>
</evidence>
<keyword evidence="1" id="KW-0227">DNA damage</keyword>
<proteinExistence type="inferred from homology"/>
<comment type="subcellular location">
    <subcellularLocation>
        <location evidence="1">Nucleus</location>
    </subcellularLocation>
    <subcellularLocation>
        <location evidence="1">Cytoplasm</location>
    </subcellularLocation>
</comment>
<dbReference type="OrthoDB" id="419317at2759"/>
<dbReference type="GO" id="GO:0043161">
    <property type="term" value="P:proteasome-mediated ubiquitin-dependent protein catabolic process"/>
    <property type="evidence" value="ECO:0007669"/>
    <property type="project" value="UniProtKB-UniRule"/>
</dbReference>
<dbReference type="EMBL" id="MLAK01000171">
    <property type="protein sequence ID" value="OHT15909.1"/>
    <property type="molecule type" value="Genomic_DNA"/>
</dbReference>
<dbReference type="Pfam" id="PF00627">
    <property type="entry name" value="UBA"/>
    <property type="match status" value="1"/>
</dbReference>
<feature type="domain" description="Ubiquitin-like" evidence="4">
    <location>
        <begin position="2"/>
        <end position="74"/>
    </location>
</feature>
<dbReference type="PROSITE" id="PS50030">
    <property type="entry name" value="UBA"/>
    <property type="match status" value="1"/>
</dbReference>
<dbReference type="SUPFAM" id="SSF101238">
    <property type="entry name" value="XPC-binding domain"/>
    <property type="match status" value="1"/>
</dbReference>
<dbReference type="SMART" id="SM00213">
    <property type="entry name" value="UBQ"/>
    <property type="match status" value="1"/>
</dbReference>
<dbReference type="CDD" id="cd01805">
    <property type="entry name" value="Ubl_Rad23"/>
    <property type="match status" value="1"/>
</dbReference>
<dbReference type="AlphaFoldDB" id="A0A1J4L1Z4"/>
<dbReference type="InterPro" id="IPR009060">
    <property type="entry name" value="UBA-like_sf"/>
</dbReference>
<comment type="function">
    <text evidence="1">Multiubiquitin chain receptor involved in modulation of proteasomal degradation. Involved in nucleotide excision repair.</text>
</comment>
<dbReference type="Proteomes" id="UP000179807">
    <property type="component" value="Unassembled WGS sequence"/>
</dbReference>
<comment type="similarity">
    <text evidence="1">Belongs to the RAD23 family.</text>
</comment>
<name>A0A1J4L1Z4_9EUKA</name>
<dbReference type="PROSITE" id="PS50053">
    <property type="entry name" value="UBIQUITIN_2"/>
    <property type="match status" value="1"/>
</dbReference>
<reference evidence="5" key="1">
    <citation type="submission" date="2016-10" db="EMBL/GenBank/DDBJ databases">
        <authorList>
            <person name="Benchimol M."/>
            <person name="Almeida L.G."/>
            <person name="Vasconcelos A.T."/>
            <person name="Perreira-Neves A."/>
            <person name="Rosa I.A."/>
            <person name="Tasca T."/>
            <person name="Bogo M.R."/>
            <person name="de Souza W."/>
        </authorList>
    </citation>
    <scope>NUCLEOTIDE SEQUENCE [LARGE SCALE GENOMIC DNA]</scope>
    <source>
        <strain evidence="5">K</strain>
    </source>
</reference>
<dbReference type="GO" id="GO:0003684">
    <property type="term" value="F:damaged DNA binding"/>
    <property type="evidence" value="ECO:0007669"/>
    <property type="project" value="UniProtKB-UniRule"/>
</dbReference>
<sequence length="328" mass="37227">MVSIHFKTIAGQQYTIEADPTATISELKKILAQQNGFNESTITFAFKSKVLEESATIAEIEYTEDLFIVLFIRKNIPKKTAVIPKSKNANNEKSTEASKEESSIKNKDPTIHNTPLRIEPAQQIHTSPLKIFQPNTENDPPDFNEKVETLKAMGYDQPECESALRASLYQVELAAEYLVSGNIPEIPQPLNLNEALLDSDYSEEEDENSRFIAEMLTIKNVLDSHPENFAEYIQMLDNSNPELVREIKKDPIMFLHRLGLDPSKFDVSSVKKPASQYEEMMAQFNNEEKQAIHRLEENGFDTMTVIQVFIACDKNEELTNSCLASMRN</sequence>
<dbReference type="Gene3D" id="1.10.8.10">
    <property type="entry name" value="DNA helicase RuvA subunit, C-terminal domain"/>
    <property type="match status" value="2"/>
</dbReference>
<dbReference type="InterPro" id="IPR029071">
    <property type="entry name" value="Ubiquitin-like_domsf"/>
</dbReference>
<keyword evidence="1" id="KW-0234">DNA repair</keyword>
<dbReference type="Pfam" id="PF00240">
    <property type="entry name" value="ubiquitin"/>
    <property type="match status" value="1"/>
</dbReference>
<evidence type="ECO:0000313" key="5">
    <source>
        <dbReference type="EMBL" id="OHT15909.1"/>
    </source>
</evidence>
<evidence type="ECO:0000259" key="4">
    <source>
        <dbReference type="PROSITE" id="PS50053"/>
    </source>
</evidence>
<dbReference type="InterPro" id="IPR000626">
    <property type="entry name" value="Ubiquitin-like_dom"/>
</dbReference>
<dbReference type="VEuPathDB" id="TrichDB:TRFO_42194"/>
<dbReference type="PANTHER" id="PTHR10621:SF0">
    <property type="entry name" value="UV EXCISION REPAIR PROTEIN RAD23"/>
    <property type="match status" value="1"/>
</dbReference>
<dbReference type="GO" id="GO:0043130">
    <property type="term" value="F:ubiquitin binding"/>
    <property type="evidence" value="ECO:0007669"/>
    <property type="project" value="UniProtKB-UniRule"/>
</dbReference>
<feature type="region of interest" description="Disordered" evidence="2">
    <location>
        <begin position="87"/>
        <end position="112"/>
    </location>
</feature>
<keyword evidence="6" id="KW-1185">Reference proteome</keyword>
<dbReference type="GeneID" id="94848893"/>